<feature type="region of interest" description="Disordered" evidence="2">
    <location>
        <begin position="1"/>
        <end position="23"/>
    </location>
</feature>
<dbReference type="Proteomes" id="UP000321393">
    <property type="component" value="Unassembled WGS sequence"/>
</dbReference>
<dbReference type="InterPro" id="IPR036397">
    <property type="entry name" value="RNaseH_sf"/>
</dbReference>
<keyword evidence="1" id="KW-0645">Protease</keyword>
<evidence type="ECO:0000256" key="1">
    <source>
        <dbReference type="ARBA" id="ARBA00022670"/>
    </source>
</evidence>
<dbReference type="GO" id="GO:0015074">
    <property type="term" value="P:DNA integration"/>
    <property type="evidence" value="ECO:0007669"/>
    <property type="project" value="InterPro"/>
</dbReference>
<dbReference type="InterPro" id="IPR012337">
    <property type="entry name" value="RNaseH-like_sf"/>
</dbReference>
<dbReference type="SUPFAM" id="SSF53098">
    <property type="entry name" value="Ribonuclease H-like"/>
    <property type="match status" value="1"/>
</dbReference>
<dbReference type="InterPro" id="IPR054722">
    <property type="entry name" value="PolX-like_BBD"/>
</dbReference>
<dbReference type="PANTHER" id="PTHR42648">
    <property type="entry name" value="TRANSPOSASE, PUTATIVE-RELATED"/>
    <property type="match status" value="1"/>
</dbReference>
<dbReference type="Pfam" id="PF22936">
    <property type="entry name" value="Pol_BBD"/>
    <property type="match status" value="1"/>
</dbReference>
<dbReference type="InterPro" id="IPR039537">
    <property type="entry name" value="Retrotran_Ty1/copia-like"/>
</dbReference>
<dbReference type="GO" id="GO:0008233">
    <property type="term" value="F:peptidase activity"/>
    <property type="evidence" value="ECO:0007669"/>
    <property type="project" value="UniProtKB-KW"/>
</dbReference>
<evidence type="ECO:0000256" key="2">
    <source>
        <dbReference type="SAM" id="MobiDB-lite"/>
    </source>
</evidence>
<dbReference type="Proteomes" id="UP000321947">
    <property type="component" value="Unassembled WGS sequence"/>
</dbReference>
<dbReference type="PANTHER" id="PTHR42648:SF28">
    <property type="entry name" value="TRANSPOSON-ENCODED PROTEIN WITH RIBONUCLEASE H-LIKE AND RETROVIRUS ZINC FINGER-LIKE DOMAINS"/>
    <property type="match status" value="1"/>
</dbReference>
<dbReference type="Pfam" id="PF25597">
    <property type="entry name" value="SH3_retrovirus"/>
    <property type="match status" value="1"/>
</dbReference>
<evidence type="ECO:0000259" key="3">
    <source>
        <dbReference type="PROSITE" id="PS50994"/>
    </source>
</evidence>
<comment type="caution">
    <text evidence="4">The sequence shown here is derived from an EMBL/GenBank/DDBJ whole genome shotgun (WGS) entry which is preliminary data.</text>
</comment>
<evidence type="ECO:0000313" key="4">
    <source>
        <dbReference type="EMBL" id="KAA0039229.1"/>
    </source>
</evidence>
<feature type="domain" description="Integrase catalytic" evidence="3">
    <location>
        <begin position="254"/>
        <end position="452"/>
    </location>
</feature>
<dbReference type="AlphaFoldDB" id="A0A5A7TD81"/>
<dbReference type="CDD" id="cd09272">
    <property type="entry name" value="RNase_HI_RT_Ty1"/>
    <property type="match status" value="1"/>
</dbReference>
<evidence type="ECO:0000313" key="7">
    <source>
        <dbReference type="Proteomes" id="UP000321947"/>
    </source>
</evidence>
<dbReference type="InterPro" id="IPR057670">
    <property type="entry name" value="SH3_retrovirus"/>
</dbReference>
<organism evidence="4 6">
    <name type="scientific">Cucumis melo var. makuwa</name>
    <name type="common">Oriental melon</name>
    <dbReference type="NCBI Taxonomy" id="1194695"/>
    <lineage>
        <taxon>Eukaryota</taxon>
        <taxon>Viridiplantae</taxon>
        <taxon>Streptophyta</taxon>
        <taxon>Embryophyta</taxon>
        <taxon>Tracheophyta</taxon>
        <taxon>Spermatophyta</taxon>
        <taxon>Magnoliopsida</taxon>
        <taxon>eudicotyledons</taxon>
        <taxon>Gunneridae</taxon>
        <taxon>Pentapetalae</taxon>
        <taxon>rosids</taxon>
        <taxon>fabids</taxon>
        <taxon>Cucurbitales</taxon>
        <taxon>Cucurbitaceae</taxon>
        <taxon>Benincaseae</taxon>
        <taxon>Cucumis</taxon>
    </lineage>
</organism>
<reference evidence="6 7" key="1">
    <citation type="submission" date="2019-08" db="EMBL/GenBank/DDBJ databases">
        <title>Draft genome sequences of two oriental melons (Cucumis melo L. var makuwa).</title>
        <authorList>
            <person name="Kwon S.-Y."/>
        </authorList>
    </citation>
    <scope>NUCLEOTIDE SEQUENCE [LARGE SCALE GENOMIC DNA]</scope>
    <source>
        <strain evidence="7">cv. Chang Bougi</strain>
        <strain evidence="6">cv. SW 3</strain>
        <tissue evidence="4">Leaf</tissue>
    </source>
</reference>
<feature type="compositionally biased region" description="Low complexity" evidence="2">
    <location>
        <begin position="1"/>
        <end position="16"/>
    </location>
</feature>
<protein>
    <submittedName>
        <fullName evidence="4 5">Polyprotein</fullName>
    </submittedName>
</protein>
<keyword evidence="1" id="KW-0378">Hydrolase</keyword>
<gene>
    <name evidence="5" type="ORF">E5676_scaffold169G00180</name>
    <name evidence="4" type="ORF">E6C27_scaffold64G00180</name>
</gene>
<feature type="region of interest" description="Disordered" evidence="2">
    <location>
        <begin position="166"/>
        <end position="209"/>
    </location>
</feature>
<name>A0A5A7TD81_CUCMM</name>
<proteinExistence type="predicted"/>
<evidence type="ECO:0000313" key="5">
    <source>
        <dbReference type="EMBL" id="TYK00417.1"/>
    </source>
</evidence>
<dbReference type="Gene3D" id="3.30.420.10">
    <property type="entry name" value="Ribonuclease H-like superfamily/Ribonuclease H"/>
    <property type="match status" value="1"/>
</dbReference>
<feature type="compositionally biased region" description="Polar residues" evidence="2">
    <location>
        <begin position="181"/>
        <end position="209"/>
    </location>
</feature>
<dbReference type="GO" id="GO:0003676">
    <property type="term" value="F:nucleic acid binding"/>
    <property type="evidence" value="ECO:0007669"/>
    <property type="project" value="InterPro"/>
</dbReference>
<dbReference type="EMBL" id="SSTE01018412">
    <property type="protein sequence ID" value="KAA0039229.1"/>
    <property type="molecule type" value="Genomic_DNA"/>
</dbReference>
<dbReference type="EMBL" id="SSTD01016718">
    <property type="protein sequence ID" value="TYK00417.1"/>
    <property type="molecule type" value="Genomic_DNA"/>
</dbReference>
<dbReference type="InterPro" id="IPR001584">
    <property type="entry name" value="Integrase_cat-core"/>
</dbReference>
<dbReference type="PROSITE" id="PS50994">
    <property type="entry name" value="INTEGRASE"/>
    <property type="match status" value="1"/>
</dbReference>
<evidence type="ECO:0000313" key="6">
    <source>
        <dbReference type="Proteomes" id="UP000321393"/>
    </source>
</evidence>
<dbReference type="OrthoDB" id="1750639at2759"/>
<sequence>MGQPSSPSAQPSGQKPLHAPPLSSAWAHAPPSINLTAHPIRFYSSSLSNRLTLPIIHRHTCRPSPPDSNLQSCQICTAVQICPSTIYNNLSSIGTGLTNTITDWGLKRTSHRHPSIMDSHMFVVSGLIKPTEELFLNARSLTHDNGKPILVCEHYKKQRYTKDQCWKLHGRSPRGNKRSSNEQQNSGRTNVRETASNSQPIVPTASQTNSHTLSAIAQSSMSQSLGLISVDGSNPWILDSGVTDHLTGFSEHFVSYTPYADNEKIRIADGFLAPIAGKGQIVLFDGFSIHNVLHVPKLSYNLLSISKITHELYCKAPFLPESVCFQDLNSERTIGTARHSRGLYILNDDTSDSSIFTISLLSSYFSTSEHDFILWHFWIVHQNSCAYTPQQNGVAERKDHHLLEVAHSLMLSTSLPSYLWGDAILTAAHLINRMPSSILHLQTPLECLKESYPSTHLVLKACVFVGYPLGYKCFHPPSKKYFVTMDVTFYWAGSIVDKKSTSGYCTFVWGNLVTWRKSPYKECETPLKLFCDNKTAISIANNPVQHDRTKHVEIDRHFIKERLDSGGSICIPYIPSSRQVADVLTKGLLRPNFDFCVSKLSFIDIYIPT</sequence>
<accession>A0A5A7TD81</accession>
<feature type="compositionally biased region" description="Basic residues" evidence="2">
    <location>
        <begin position="168"/>
        <end position="177"/>
    </location>
</feature>
<dbReference type="GO" id="GO:0006508">
    <property type="term" value="P:proteolysis"/>
    <property type="evidence" value="ECO:0007669"/>
    <property type="project" value="UniProtKB-KW"/>
</dbReference>